<gene>
    <name evidence="1" type="ORF">CRE_02067</name>
</gene>
<dbReference type="STRING" id="31234.E3LH57"/>
<dbReference type="InterPro" id="IPR018817">
    <property type="entry name" value="7TM_GPCR_serpentine_rcpt_Srz"/>
</dbReference>
<proteinExistence type="predicted"/>
<dbReference type="GeneID" id="9803117"/>
<name>E3LH57_CAERE</name>
<dbReference type="PANTHER" id="PTHR31720:SF12">
    <property type="entry name" value="SERPENTINE RECEPTOR, CLASS T-RELATED"/>
    <property type="match status" value="1"/>
</dbReference>
<evidence type="ECO:0000313" key="2">
    <source>
        <dbReference type="Proteomes" id="UP000008281"/>
    </source>
</evidence>
<accession>E3LH57</accession>
<evidence type="ECO:0000313" key="1">
    <source>
        <dbReference type="EMBL" id="EFO85971.1"/>
    </source>
</evidence>
<keyword evidence="2" id="KW-1185">Reference proteome</keyword>
<dbReference type="FunCoup" id="E3LH57">
    <property type="interactions" value="627"/>
</dbReference>
<protein>
    <submittedName>
        <fullName evidence="1">Uncharacterized protein</fullName>
    </submittedName>
</protein>
<dbReference type="KEGG" id="crq:GCK72_005207"/>
<dbReference type="Pfam" id="PF10325">
    <property type="entry name" value="7TM_GPCR_Srz"/>
    <property type="match status" value="1"/>
</dbReference>
<dbReference type="HOGENOM" id="CLU_944103_0_0_1"/>
<dbReference type="CTD" id="9803117"/>
<sequence>MNFFPYGFSKDEFYNYLGTVKDLEYFAYFVLPLVLCYIISRASHVWMFNDSKKTNTSLTPLSVRFNETSSRLMTLIHILCLMNTLSQFFHLGWLVKILWYPMWISAYIVKVFSEMYIIVISLFSISRYFVYYSLAKPSVELTQNCVKAGIRVISGLMIFKDLVLFNWLIVVLEIKKYKEMERILGYYYGIHLTYQLLLFLAAFLQIPILCSTSKAEIEPSRAEKLIYFQTVLIALSKLILIPTLLFLLYKGINHSVLSAIFVSVDLLLVPIAVQISEICNRPTAVRSAELQMGPV</sequence>
<dbReference type="AlphaFoldDB" id="E3LH57"/>
<organism evidence="2">
    <name type="scientific">Caenorhabditis remanei</name>
    <name type="common">Caenorhabditis vulgaris</name>
    <dbReference type="NCBI Taxonomy" id="31234"/>
    <lineage>
        <taxon>Eukaryota</taxon>
        <taxon>Metazoa</taxon>
        <taxon>Ecdysozoa</taxon>
        <taxon>Nematoda</taxon>
        <taxon>Chromadorea</taxon>
        <taxon>Rhabditida</taxon>
        <taxon>Rhabditina</taxon>
        <taxon>Rhabditomorpha</taxon>
        <taxon>Rhabditoidea</taxon>
        <taxon>Rhabditidae</taxon>
        <taxon>Peloderinae</taxon>
        <taxon>Caenorhabditis</taxon>
    </lineage>
</organism>
<dbReference type="eggNOG" id="ENOG502T376">
    <property type="taxonomic scope" value="Eukaryota"/>
</dbReference>
<dbReference type="PANTHER" id="PTHR31720">
    <property type="entry name" value="SERPENTINE RECEPTOR, CLASS Z-RELATED"/>
    <property type="match status" value="1"/>
</dbReference>
<dbReference type="OrthoDB" id="5865620at2759"/>
<reference evidence="1" key="1">
    <citation type="submission" date="2007-07" db="EMBL/GenBank/DDBJ databases">
        <title>PCAP assembly of the Caenorhabditis remanei genome.</title>
        <authorList>
            <consortium name="The Caenorhabditis remanei Sequencing Consortium"/>
            <person name="Wilson R.K."/>
        </authorList>
    </citation>
    <scope>NUCLEOTIDE SEQUENCE [LARGE SCALE GENOMIC DNA]</scope>
    <source>
        <strain evidence="1">PB4641</strain>
    </source>
</reference>
<dbReference type="OMA" id="MWISAYI"/>
<dbReference type="EMBL" id="DS268408">
    <property type="protein sequence ID" value="EFO85971.1"/>
    <property type="molecule type" value="Genomic_DNA"/>
</dbReference>
<dbReference type="RefSeq" id="XP_003117105.2">
    <property type="nucleotide sequence ID" value="XM_003117057.2"/>
</dbReference>
<dbReference type="Proteomes" id="UP000008281">
    <property type="component" value="Unassembled WGS sequence"/>
</dbReference>